<proteinExistence type="predicted"/>
<organism evidence="2 3">
    <name type="scientific">Kitasatospora kazusensis</name>
    <dbReference type="NCBI Taxonomy" id="407974"/>
    <lineage>
        <taxon>Bacteria</taxon>
        <taxon>Bacillati</taxon>
        <taxon>Actinomycetota</taxon>
        <taxon>Actinomycetes</taxon>
        <taxon>Kitasatosporales</taxon>
        <taxon>Streptomycetaceae</taxon>
        <taxon>Kitasatospora</taxon>
    </lineage>
</organism>
<evidence type="ECO:0000313" key="2">
    <source>
        <dbReference type="EMBL" id="GAA1501197.1"/>
    </source>
</evidence>
<comment type="caution">
    <text evidence="2">The sequence shown here is derived from an EMBL/GenBank/DDBJ whole genome shotgun (WGS) entry which is preliminary data.</text>
</comment>
<evidence type="ECO:0000256" key="1">
    <source>
        <dbReference type="SAM" id="MobiDB-lite"/>
    </source>
</evidence>
<gene>
    <name evidence="2" type="ORF">GCM10009760_63860</name>
</gene>
<dbReference type="RefSeq" id="WP_344469766.1">
    <property type="nucleotide sequence ID" value="NZ_BAAANT010000087.1"/>
</dbReference>
<accession>A0ABP4KHL6</accession>
<protein>
    <submittedName>
        <fullName evidence="2">Uncharacterized protein</fullName>
    </submittedName>
</protein>
<evidence type="ECO:0000313" key="3">
    <source>
        <dbReference type="Proteomes" id="UP001422759"/>
    </source>
</evidence>
<dbReference type="Proteomes" id="UP001422759">
    <property type="component" value="Unassembled WGS sequence"/>
</dbReference>
<sequence>MDVGPVQGEGFAPPHAGAEDDLEPDRIADADRRIAELSAFTAHLVAVQQELSGPALSGTCAPGCGCLATR</sequence>
<reference evidence="3" key="1">
    <citation type="journal article" date="2019" name="Int. J. Syst. Evol. Microbiol.">
        <title>The Global Catalogue of Microorganisms (GCM) 10K type strain sequencing project: providing services to taxonomists for standard genome sequencing and annotation.</title>
        <authorList>
            <consortium name="The Broad Institute Genomics Platform"/>
            <consortium name="The Broad Institute Genome Sequencing Center for Infectious Disease"/>
            <person name="Wu L."/>
            <person name="Ma J."/>
        </authorList>
    </citation>
    <scope>NUCLEOTIDE SEQUENCE [LARGE SCALE GENOMIC DNA]</scope>
    <source>
        <strain evidence="3">JCM 14560</strain>
    </source>
</reference>
<keyword evidence="3" id="KW-1185">Reference proteome</keyword>
<name>A0ABP4KHL6_9ACTN</name>
<dbReference type="EMBL" id="BAAANT010000087">
    <property type="protein sequence ID" value="GAA1501197.1"/>
    <property type="molecule type" value="Genomic_DNA"/>
</dbReference>
<feature type="region of interest" description="Disordered" evidence="1">
    <location>
        <begin position="1"/>
        <end position="23"/>
    </location>
</feature>